<dbReference type="AlphaFoldDB" id="A0A9Y1BR48"/>
<proteinExistence type="inferred from homology"/>
<dbReference type="InterPro" id="IPR015590">
    <property type="entry name" value="Aldehyde_DH_dom"/>
</dbReference>
<evidence type="ECO:0000256" key="1">
    <source>
        <dbReference type="ARBA" id="ARBA00009986"/>
    </source>
</evidence>
<dbReference type="SUPFAM" id="SSF53720">
    <property type="entry name" value="ALDH-like"/>
    <property type="match status" value="1"/>
</dbReference>
<dbReference type="InterPro" id="IPR016162">
    <property type="entry name" value="Ald_DH_N"/>
</dbReference>
<dbReference type="Pfam" id="PF00171">
    <property type="entry name" value="Aldedh"/>
    <property type="match status" value="1"/>
</dbReference>
<sequence>MSSLLSDLPTLRNGTEYLSSTKVPLKGINGKFLTNISFSPELHIQMAIPINRGIGFRKLSKIPIDDLIDIYVEAGKIFSKEMVIGGQSTTLEDWNKLITLSTGMPISVVRNAVGMIPSFFKKEQLERFLTANSPTGELEVYDKLMGVRGKTKFGFAPRGKNVGVALPGNHPAVALFGALIPLFKIPAIIRSSSSEPFTSYRICKSLWEAGIPSEALFHFVTTHAEVDTLVTKSDLGIVFGSDWTIQMYGKNNKIKAYGPGRSKILVDADKMSTYRMRQALDIAYRSITYDGGRGCINASGIIYNSEEGYDEFKHKLARKLAKIEPYHPLEEESQLPAMTKEAAINLASYINQRMKNTKDLTAEYRGYDDFLYLNGEFGYLLPMLLEIDENHKMRTDEYPFPFGTITKVEEYLPHELVRDTLALSVITDKKEKVKEYLLEPSIHKVFVNESSFLMDLAAPHEGFMSDFLYQKKATNL</sequence>
<evidence type="ECO:0000313" key="4">
    <source>
        <dbReference type="EMBL" id="UJG43674.1"/>
    </source>
</evidence>
<feature type="domain" description="Aldehyde dehydrogenase" evidence="3">
    <location>
        <begin position="169"/>
        <end position="462"/>
    </location>
</feature>
<dbReference type="Gene3D" id="3.40.605.10">
    <property type="entry name" value="Aldehyde Dehydrogenase, Chain A, domain 1"/>
    <property type="match status" value="1"/>
</dbReference>
<name>A0A9Y1BR48_9ARCH</name>
<dbReference type="PANTHER" id="PTHR43720:SF2">
    <property type="entry name" value="2-AMINOMUCONIC SEMIALDEHYDE DEHYDROGENASE"/>
    <property type="match status" value="1"/>
</dbReference>
<comment type="similarity">
    <text evidence="1">Belongs to the aldehyde dehydrogenase family.</text>
</comment>
<dbReference type="InterPro" id="IPR016161">
    <property type="entry name" value="Ald_DH/histidinol_DH"/>
</dbReference>
<organism evidence="4">
    <name type="scientific">Candidatus Heimdallarchaeum endolithica</name>
    <dbReference type="NCBI Taxonomy" id="2876572"/>
    <lineage>
        <taxon>Archaea</taxon>
        <taxon>Promethearchaeati</taxon>
        <taxon>Candidatus Heimdallarchaeota</taxon>
        <taxon>Candidatus Heimdallarchaeia (ex Rinke et al. 2021) (nom. nud.)</taxon>
        <taxon>Candidatus Heimdallarchaeales</taxon>
        <taxon>Candidatus Heimdallarchaeaceae</taxon>
        <taxon>Candidatus Heimdallarchaeum</taxon>
    </lineage>
</organism>
<dbReference type="InterPro" id="IPR016163">
    <property type="entry name" value="Ald_DH_C"/>
</dbReference>
<protein>
    <submittedName>
        <fullName evidence="4">Aldehyde dehydrogenase family protein</fullName>
    </submittedName>
</protein>
<keyword evidence="2" id="KW-0520">NAD</keyword>
<dbReference type="PANTHER" id="PTHR43720">
    <property type="entry name" value="2-AMINOMUCONIC SEMIALDEHYDE DEHYDROGENASE"/>
    <property type="match status" value="1"/>
</dbReference>
<dbReference type="Proteomes" id="UP001200513">
    <property type="component" value="Chromosome"/>
</dbReference>
<evidence type="ECO:0000259" key="3">
    <source>
        <dbReference type="Pfam" id="PF00171"/>
    </source>
</evidence>
<gene>
    <name evidence="4" type="ORF">K9W46_00480</name>
</gene>
<dbReference type="EMBL" id="CP084167">
    <property type="protein sequence ID" value="UJG43674.1"/>
    <property type="molecule type" value="Genomic_DNA"/>
</dbReference>
<accession>A0A9Y1BR48</accession>
<evidence type="ECO:0000256" key="2">
    <source>
        <dbReference type="ARBA" id="ARBA00023027"/>
    </source>
</evidence>
<dbReference type="Gene3D" id="3.40.309.10">
    <property type="entry name" value="Aldehyde Dehydrogenase, Chain A, domain 2"/>
    <property type="match status" value="1"/>
</dbReference>
<dbReference type="GO" id="GO:0016620">
    <property type="term" value="F:oxidoreductase activity, acting on the aldehyde or oxo group of donors, NAD or NADP as acceptor"/>
    <property type="evidence" value="ECO:0007669"/>
    <property type="project" value="InterPro"/>
</dbReference>
<reference evidence="4" key="1">
    <citation type="journal article" date="2022" name="Nat. Microbiol.">
        <title>Unique mobile elements and scalable gene flow at the prokaryote-eukaryote boundary revealed by circularized Asgard archaea genomes.</title>
        <authorList>
            <person name="Wu F."/>
            <person name="Speth D.R."/>
            <person name="Philosof A."/>
            <person name="Cremiere A."/>
            <person name="Narayanan A."/>
            <person name="Barco R.A."/>
            <person name="Connon S.A."/>
            <person name="Amend J.P."/>
            <person name="Antoshechkin I.A."/>
            <person name="Orphan V.J."/>
        </authorList>
    </citation>
    <scope>NUCLEOTIDE SEQUENCE</scope>
    <source>
        <strain evidence="4">PR6</strain>
    </source>
</reference>